<proteinExistence type="predicted"/>
<feature type="compositionally biased region" description="Acidic residues" evidence="1">
    <location>
        <begin position="428"/>
        <end position="445"/>
    </location>
</feature>
<dbReference type="Pfam" id="PF13621">
    <property type="entry name" value="Cupin_8"/>
    <property type="match status" value="1"/>
</dbReference>
<feature type="domain" description="JmjC" evidence="2">
    <location>
        <begin position="236"/>
        <end position="438"/>
    </location>
</feature>
<dbReference type="PANTHER" id="PTHR12461:SF98">
    <property type="entry name" value="CUPIN-LIKE DOMAIN-CONTAINING PROTEIN"/>
    <property type="match status" value="1"/>
</dbReference>
<feature type="compositionally biased region" description="Low complexity" evidence="1">
    <location>
        <begin position="84"/>
        <end position="93"/>
    </location>
</feature>
<organism evidence="3 4">
    <name type="scientific">Fragilariopsis cylindrus CCMP1102</name>
    <dbReference type="NCBI Taxonomy" id="635003"/>
    <lineage>
        <taxon>Eukaryota</taxon>
        <taxon>Sar</taxon>
        <taxon>Stramenopiles</taxon>
        <taxon>Ochrophyta</taxon>
        <taxon>Bacillariophyta</taxon>
        <taxon>Bacillariophyceae</taxon>
        <taxon>Bacillariophycidae</taxon>
        <taxon>Bacillariales</taxon>
        <taxon>Bacillariaceae</taxon>
        <taxon>Fragilariopsis</taxon>
    </lineage>
</organism>
<dbReference type="PROSITE" id="PS51184">
    <property type="entry name" value="JMJC"/>
    <property type="match status" value="1"/>
</dbReference>
<dbReference type="KEGG" id="fcy:FRACYDRAFT_245114"/>
<name>A0A1E7F1I8_9STRA</name>
<evidence type="ECO:0000256" key="1">
    <source>
        <dbReference type="SAM" id="MobiDB-lite"/>
    </source>
</evidence>
<dbReference type="InterPro" id="IPR041667">
    <property type="entry name" value="Cupin_8"/>
</dbReference>
<dbReference type="Proteomes" id="UP000095751">
    <property type="component" value="Unassembled WGS sequence"/>
</dbReference>
<evidence type="ECO:0000259" key="2">
    <source>
        <dbReference type="PROSITE" id="PS51184"/>
    </source>
</evidence>
<protein>
    <recommendedName>
        <fullName evidence="2">JmjC domain-containing protein</fullName>
    </recommendedName>
</protein>
<sequence length="459" mass="53490">MAWRTEWDSIIVRNNYINGEDKEEENNTRSKIRIKSNIDYTNSGEKDNDVIYEYPKKQYVPPFNGGYPKLESLQDLFHRWPQDSDLYDNNDNNNDNHHSKTNNDDRRTFHETLQHFDYTIKKDREAAVLYRSKHLPFKVINVPVLLNAKTKWENDTYISKQFDDLSLKYKRPNGKCQESQFSNHAKYADYTKLHPFQPHFYYQAFTDKEEKYINTNEKQSSENEKKSFISRDLYPEFSTSLQKTFLIPNPEQVTNSNIQCRFGERGIVSAIHYDVGDNIIGIIYGAKRYILVPPNQCSNLQSIITNSDHPLHRHSPINFGNLKKYNHINDASASASSSSTTTTSNNNTLPSNNDEDEQQQQQQQYYNNVNIEQNLLNTISSNSYGIETILKSGEVLFLPSYWFHYIIGLQKNSQCNVRLHNHSTSNSGEDENDDEEDANENENENFEFGGRIDVSSERC</sequence>
<feature type="region of interest" description="Disordered" evidence="1">
    <location>
        <begin position="421"/>
        <end position="459"/>
    </location>
</feature>
<evidence type="ECO:0000313" key="3">
    <source>
        <dbReference type="EMBL" id="OEU11989.1"/>
    </source>
</evidence>
<dbReference type="AlphaFoldDB" id="A0A1E7F1I8"/>
<dbReference type="InterPro" id="IPR003347">
    <property type="entry name" value="JmjC_dom"/>
</dbReference>
<feature type="region of interest" description="Disordered" evidence="1">
    <location>
        <begin position="331"/>
        <end position="361"/>
    </location>
</feature>
<feature type="compositionally biased region" description="Low complexity" evidence="1">
    <location>
        <begin position="331"/>
        <end position="352"/>
    </location>
</feature>
<feature type="region of interest" description="Disordered" evidence="1">
    <location>
        <begin position="84"/>
        <end position="106"/>
    </location>
</feature>
<dbReference type="InterPro" id="IPR014710">
    <property type="entry name" value="RmlC-like_jellyroll"/>
</dbReference>
<dbReference type="PANTHER" id="PTHR12461">
    <property type="entry name" value="HYPOXIA-INDUCIBLE FACTOR 1 ALPHA INHIBITOR-RELATED"/>
    <property type="match status" value="1"/>
</dbReference>
<gene>
    <name evidence="3" type="ORF">FRACYDRAFT_245114</name>
</gene>
<dbReference type="Gene3D" id="2.60.120.10">
    <property type="entry name" value="Jelly Rolls"/>
    <property type="match status" value="1"/>
</dbReference>
<accession>A0A1E7F1I8</accession>
<dbReference type="SMART" id="SM00558">
    <property type="entry name" value="JmjC"/>
    <property type="match status" value="1"/>
</dbReference>
<dbReference type="EMBL" id="KV784366">
    <property type="protein sequence ID" value="OEU11989.1"/>
    <property type="molecule type" value="Genomic_DNA"/>
</dbReference>
<feature type="compositionally biased region" description="Basic and acidic residues" evidence="1">
    <location>
        <begin position="94"/>
        <end position="106"/>
    </location>
</feature>
<evidence type="ECO:0000313" key="4">
    <source>
        <dbReference type="Proteomes" id="UP000095751"/>
    </source>
</evidence>
<keyword evidence="4" id="KW-1185">Reference proteome</keyword>
<dbReference type="InParanoid" id="A0A1E7F1I8"/>
<reference evidence="3 4" key="1">
    <citation type="submission" date="2016-09" db="EMBL/GenBank/DDBJ databases">
        <title>Extensive genetic diversity and differential bi-allelic expression allows diatom success in the polar Southern Ocean.</title>
        <authorList>
            <consortium name="DOE Joint Genome Institute"/>
            <person name="Mock T."/>
            <person name="Otillar R.P."/>
            <person name="Strauss J."/>
            <person name="Dupont C."/>
            <person name="Frickenhaus S."/>
            <person name="Maumus F."/>
            <person name="Mcmullan M."/>
            <person name="Sanges R."/>
            <person name="Schmutz J."/>
            <person name="Toseland A."/>
            <person name="Valas R."/>
            <person name="Veluchamy A."/>
            <person name="Ward B.J."/>
            <person name="Allen A."/>
            <person name="Barry K."/>
            <person name="Falciatore A."/>
            <person name="Ferrante M."/>
            <person name="Fortunato A.E."/>
            <person name="Gloeckner G."/>
            <person name="Gruber A."/>
            <person name="Hipkin R."/>
            <person name="Janech M."/>
            <person name="Kroth P."/>
            <person name="Leese F."/>
            <person name="Lindquist E."/>
            <person name="Lyon B.R."/>
            <person name="Martin J."/>
            <person name="Mayer C."/>
            <person name="Parker M."/>
            <person name="Quesneville H."/>
            <person name="Raymond J."/>
            <person name="Uhlig C."/>
            <person name="Valentin K.U."/>
            <person name="Worden A.Z."/>
            <person name="Armbrust E.V."/>
            <person name="Bowler C."/>
            <person name="Green B."/>
            <person name="Moulton V."/>
            <person name="Van Oosterhout C."/>
            <person name="Grigoriev I."/>
        </authorList>
    </citation>
    <scope>NUCLEOTIDE SEQUENCE [LARGE SCALE GENOMIC DNA]</scope>
    <source>
        <strain evidence="3 4">CCMP1102</strain>
    </source>
</reference>
<dbReference type="SUPFAM" id="SSF51197">
    <property type="entry name" value="Clavaminate synthase-like"/>
    <property type="match status" value="1"/>
</dbReference>